<evidence type="ECO:0000313" key="3">
    <source>
        <dbReference type="Proteomes" id="UP000266906"/>
    </source>
</evidence>
<name>A0A3N4S0A6_9ACTN</name>
<dbReference type="EMBL" id="RKQG01000001">
    <property type="protein sequence ID" value="RPE36711.1"/>
    <property type="molecule type" value="Genomic_DNA"/>
</dbReference>
<dbReference type="Gene3D" id="1.10.10.10">
    <property type="entry name" value="Winged helix-like DNA-binding domain superfamily/Winged helix DNA-binding domain"/>
    <property type="match status" value="1"/>
</dbReference>
<proteinExistence type="predicted"/>
<accession>A0A3N4S0A6</accession>
<feature type="compositionally biased region" description="Basic and acidic residues" evidence="1">
    <location>
        <begin position="192"/>
        <end position="203"/>
    </location>
</feature>
<keyword evidence="2" id="KW-0238">DNA-binding</keyword>
<reference evidence="2 3" key="1">
    <citation type="submission" date="2018-11" db="EMBL/GenBank/DDBJ databases">
        <title>Sequencing the genomes of 1000 actinobacteria strains.</title>
        <authorList>
            <person name="Klenk H.-P."/>
        </authorList>
    </citation>
    <scope>NUCLEOTIDE SEQUENCE [LARGE SCALE GENOMIC DNA]</scope>
    <source>
        <strain evidence="2 3">DSM 44781</strain>
    </source>
</reference>
<dbReference type="InterPro" id="IPR036388">
    <property type="entry name" value="WH-like_DNA-bd_sf"/>
</dbReference>
<gene>
    <name evidence="2" type="ORF">EDD38_5088</name>
</gene>
<comment type="caution">
    <text evidence="2">The sequence shown here is derived from an EMBL/GenBank/DDBJ whole genome shotgun (WGS) entry which is preliminary data.</text>
</comment>
<dbReference type="InterPro" id="IPR036390">
    <property type="entry name" value="WH_DNA-bd_sf"/>
</dbReference>
<organism evidence="2 3">
    <name type="scientific">Kitasatospora cineracea</name>
    <dbReference type="NCBI Taxonomy" id="88074"/>
    <lineage>
        <taxon>Bacteria</taxon>
        <taxon>Bacillati</taxon>
        <taxon>Actinomycetota</taxon>
        <taxon>Actinomycetes</taxon>
        <taxon>Kitasatosporales</taxon>
        <taxon>Streptomycetaceae</taxon>
        <taxon>Kitasatospora</taxon>
    </lineage>
</organism>
<feature type="region of interest" description="Disordered" evidence="1">
    <location>
        <begin position="152"/>
        <end position="218"/>
    </location>
</feature>
<dbReference type="GO" id="GO:0003677">
    <property type="term" value="F:DNA binding"/>
    <property type="evidence" value="ECO:0007669"/>
    <property type="project" value="UniProtKB-KW"/>
</dbReference>
<sequence>MGPGLYDGRKESSNPFEQTVHLLSVLGRAADAMLDRRLAGQDLGLVHRSVLTVLAREGPHEVPDLARRADAPVEEVRGAVEALLARGLVQVVPVRVHDGREDVVMPVPAGRGALDAVHAEAAVVQETLTAMLTRGDSAQLNNLLRRMHAGLGTTVDAGSPPSMLRKVRGRTWSGAGGRPRERRAGAPLPGREAADGRADDRPDGAAGGAQGARERGGT</sequence>
<evidence type="ECO:0000256" key="1">
    <source>
        <dbReference type="SAM" id="MobiDB-lite"/>
    </source>
</evidence>
<evidence type="ECO:0000313" key="2">
    <source>
        <dbReference type="EMBL" id="RPE36711.1"/>
    </source>
</evidence>
<protein>
    <submittedName>
        <fullName evidence="2">DNA-binding MarR family transcriptional regulator</fullName>
    </submittedName>
</protein>
<dbReference type="AlphaFoldDB" id="A0A3N4S0A6"/>
<keyword evidence="3" id="KW-1185">Reference proteome</keyword>
<dbReference type="SUPFAM" id="SSF46785">
    <property type="entry name" value="Winged helix' DNA-binding domain"/>
    <property type="match status" value="1"/>
</dbReference>
<dbReference type="RefSeq" id="WP_123819627.1">
    <property type="nucleotide sequence ID" value="NZ_RKQG01000001.1"/>
</dbReference>
<dbReference type="Proteomes" id="UP000266906">
    <property type="component" value="Unassembled WGS sequence"/>
</dbReference>